<dbReference type="PROSITE" id="PS51379">
    <property type="entry name" value="4FE4S_FER_2"/>
    <property type="match status" value="2"/>
</dbReference>
<gene>
    <name evidence="5" type="ORF">SAMN02745124_02507</name>
</gene>
<dbReference type="GO" id="GO:0046872">
    <property type="term" value="F:metal ion binding"/>
    <property type="evidence" value="ECO:0007669"/>
    <property type="project" value="UniProtKB-KW"/>
</dbReference>
<proteinExistence type="predicted"/>
<dbReference type="GO" id="GO:0051536">
    <property type="term" value="F:iron-sulfur cluster binding"/>
    <property type="evidence" value="ECO:0007669"/>
    <property type="project" value="UniProtKB-KW"/>
</dbReference>
<evidence type="ECO:0000313" key="6">
    <source>
        <dbReference type="Proteomes" id="UP000184139"/>
    </source>
</evidence>
<protein>
    <submittedName>
        <fullName evidence="5">4Fe-4S dicluster domain-containing protein</fullName>
    </submittedName>
</protein>
<keyword evidence="1" id="KW-0479">Metal-binding</keyword>
<dbReference type="PROSITE" id="PS00198">
    <property type="entry name" value="4FE4S_FER_1"/>
    <property type="match status" value="1"/>
</dbReference>
<dbReference type="InterPro" id="IPR017900">
    <property type="entry name" value="4Fe4S_Fe_S_CS"/>
</dbReference>
<keyword evidence="2" id="KW-0408">Iron</keyword>
<evidence type="ECO:0000259" key="4">
    <source>
        <dbReference type="PROSITE" id="PS51379"/>
    </source>
</evidence>
<dbReference type="Proteomes" id="UP000184139">
    <property type="component" value="Unassembled WGS sequence"/>
</dbReference>
<accession>A0A1M5WTX7</accession>
<dbReference type="Pfam" id="PF14697">
    <property type="entry name" value="Fer4_21"/>
    <property type="match status" value="1"/>
</dbReference>
<dbReference type="Gene3D" id="3.30.70.20">
    <property type="match status" value="1"/>
</dbReference>
<dbReference type="STRING" id="1121409.SAMN02745124_02507"/>
<evidence type="ECO:0000313" key="5">
    <source>
        <dbReference type="EMBL" id="SHH90443.1"/>
    </source>
</evidence>
<organism evidence="5 6">
    <name type="scientific">Desulfofustis glycolicus DSM 9705</name>
    <dbReference type="NCBI Taxonomy" id="1121409"/>
    <lineage>
        <taxon>Bacteria</taxon>
        <taxon>Pseudomonadati</taxon>
        <taxon>Thermodesulfobacteriota</taxon>
        <taxon>Desulfobulbia</taxon>
        <taxon>Desulfobulbales</taxon>
        <taxon>Desulfocapsaceae</taxon>
        <taxon>Desulfofustis</taxon>
    </lineage>
</organism>
<reference evidence="5 6" key="1">
    <citation type="submission" date="2016-11" db="EMBL/GenBank/DDBJ databases">
        <authorList>
            <person name="Jaros S."/>
            <person name="Januszkiewicz K."/>
            <person name="Wedrychowicz H."/>
        </authorList>
    </citation>
    <scope>NUCLEOTIDE SEQUENCE [LARGE SCALE GENOMIC DNA]</scope>
    <source>
        <strain evidence="5 6">DSM 9705</strain>
    </source>
</reference>
<dbReference type="AlphaFoldDB" id="A0A1M5WTX7"/>
<feature type="domain" description="4Fe-4S ferredoxin-type" evidence="4">
    <location>
        <begin position="261"/>
        <end position="290"/>
    </location>
</feature>
<dbReference type="EMBL" id="FQXS01000014">
    <property type="protein sequence ID" value="SHH90443.1"/>
    <property type="molecule type" value="Genomic_DNA"/>
</dbReference>
<evidence type="ECO:0000256" key="2">
    <source>
        <dbReference type="ARBA" id="ARBA00023004"/>
    </source>
</evidence>
<keyword evidence="6" id="KW-1185">Reference proteome</keyword>
<keyword evidence="3" id="KW-0411">Iron-sulfur</keyword>
<dbReference type="OrthoDB" id="5422346at2"/>
<dbReference type="SUPFAM" id="SSF54862">
    <property type="entry name" value="4Fe-4S ferredoxins"/>
    <property type="match status" value="1"/>
</dbReference>
<feature type="domain" description="4Fe-4S ferredoxin-type" evidence="4">
    <location>
        <begin position="233"/>
        <end position="260"/>
    </location>
</feature>
<sequence length="313" mass="35109">MFIKPSTRRLFREFANLDRYGWGVRLHGYVYGRWLYQYIAIGTGEHRLVKAARPLLRLLRRLRKNRRDAPPSTPPPGTIRFADTYHGKVVTLDAARKLVTLNQPLSLPNLEKVVPYQRARDIILENPDHLAVLQCPCRSARRQPCLPLEVCLVVGEPFVGFIVDHHPHKARRIDSGEAVAILEAENRRGHVAHAFFKDAMLDRFYAICNCCSCCCGAMQAQRHGTPMLAPSGYSVRFAETQCIGCGQCGDVCQFAAIIFDEKPLIDLERCMGCGVCVSACPEEALTLQRDPGKGEPLEIHRLMAEAASREEGQ</sequence>
<evidence type="ECO:0000256" key="3">
    <source>
        <dbReference type="ARBA" id="ARBA00023014"/>
    </source>
</evidence>
<evidence type="ECO:0000256" key="1">
    <source>
        <dbReference type="ARBA" id="ARBA00022723"/>
    </source>
</evidence>
<dbReference type="RefSeq" id="WP_073376487.1">
    <property type="nucleotide sequence ID" value="NZ_FQXS01000014.1"/>
</dbReference>
<dbReference type="InterPro" id="IPR017896">
    <property type="entry name" value="4Fe4S_Fe-S-bd"/>
</dbReference>
<name>A0A1M5WTX7_9BACT</name>